<dbReference type="GO" id="GO:1904680">
    <property type="term" value="F:peptide transmembrane transporter activity"/>
    <property type="evidence" value="ECO:0007669"/>
    <property type="project" value="TreeGrafter"/>
</dbReference>
<dbReference type="PANTHER" id="PTHR30290">
    <property type="entry name" value="PERIPLASMIC BINDING COMPONENT OF ABC TRANSPORTER"/>
    <property type="match status" value="1"/>
</dbReference>
<evidence type="ECO:0000256" key="2">
    <source>
        <dbReference type="ARBA" id="ARBA00022448"/>
    </source>
</evidence>
<evidence type="ECO:0000313" key="5">
    <source>
        <dbReference type="EMBL" id="KKK65128.1"/>
    </source>
</evidence>
<feature type="non-terminal residue" evidence="5">
    <location>
        <position position="1"/>
    </location>
</feature>
<dbReference type="Gene3D" id="3.40.190.10">
    <property type="entry name" value="Periplasmic binding protein-like II"/>
    <property type="match status" value="1"/>
</dbReference>
<evidence type="ECO:0000259" key="4">
    <source>
        <dbReference type="Pfam" id="PF01471"/>
    </source>
</evidence>
<dbReference type="InterPro" id="IPR039424">
    <property type="entry name" value="SBP_5"/>
</dbReference>
<keyword evidence="2" id="KW-0813">Transport</keyword>
<comment type="caution">
    <text evidence="5">The sequence shown here is derived from an EMBL/GenBank/DDBJ whole genome shotgun (WGS) entry which is preliminary data.</text>
</comment>
<dbReference type="PANTHER" id="PTHR30290:SF9">
    <property type="entry name" value="OLIGOPEPTIDE-BINDING PROTEIN APPA"/>
    <property type="match status" value="1"/>
</dbReference>
<evidence type="ECO:0000256" key="1">
    <source>
        <dbReference type="ARBA" id="ARBA00005695"/>
    </source>
</evidence>
<dbReference type="Pfam" id="PF01471">
    <property type="entry name" value="PG_binding_1"/>
    <property type="match status" value="1"/>
</dbReference>
<feature type="domain" description="Peptidoglycan binding-like" evidence="4">
    <location>
        <begin position="13"/>
        <end position="55"/>
    </location>
</feature>
<organism evidence="5">
    <name type="scientific">marine sediment metagenome</name>
    <dbReference type="NCBI Taxonomy" id="412755"/>
    <lineage>
        <taxon>unclassified sequences</taxon>
        <taxon>metagenomes</taxon>
        <taxon>ecological metagenomes</taxon>
    </lineage>
</organism>
<dbReference type="GO" id="GO:0015833">
    <property type="term" value="P:peptide transport"/>
    <property type="evidence" value="ECO:0007669"/>
    <property type="project" value="TreeGrafter"/>
</dbReference>
<name>A0A0F8X8H4_9ZZZZ</name>
<accession>A0A0F8X8H4</accession>
<dbReference type="Gene3D" id="3.10.105.10">
    <property type="entry name" value="Dipeptide-binding Protein, Domain 3"/>
    <property type="match status" value="1"/>
</dbReference>
<proteinExistence type="inferred from homology"/>
<dbReference type="SUPFAM" id="SSF53850">
    <property type="entry name" value="Periplasmic binding protein-like II"/>
    <property type="match status" value="1"/>
</dbReference>
<protein>
    <recommendedName>
        <fullName evidence="4">Peptidoglycan binding-like domain-containing protein</fullName>
    </recommendedName>
</protein>
<reference evidence="5" key="1">
    <citation type="journal article" date="2015" name="Nature">
        <title>Complex archaea that bridge the gap between prokaryotes and eukaryotes.</title>
        <authorList>
            <person name="Spang A."/>
            <person name="Saw J.H."/>
            <person name="Jorgensen S.L."/>
            <person name="Zaremba-Niedzwiedzka K."/>
            <person name="Martijn J."/>
            <person name="Lind A.E."/>
            <person name="van Eijk R."/>
            <person name="Schleper C."/>
            <person name="Guy L."/>
            <person name="Ettema T.J."/>
        </authorList>
    </citation>
    <scope>NUCLEOTIDE SEQUENCE</scope>
</reference>
<evidence type="ECO:0000256" key="3">
    <source>
        <dbReference type="ARBA" id="ARBA00022729"/>
    </source>
</evidence>
<gene>
    <name evidence="5" type="ORF">LCGC14_2977280</name>
</gene>
<dbReference type="EMBL" id="LAZR01060705">
    <property type="protein sequence ID" value="KKK65128.1"/>
    <property type="molecule type" value="Genomic_DNA"/>
</dbReference>
<sequence length="258" mass="29670">SFVFKSTLTVGSQGAEVKELQKCLSRYPEIYPEGKITGYFGSQTKAAVIRFQEKYKEAVLVPFGLEKGTGDVKSKTREKLNEVCFERPEETLSLEFSLYTVDQPFMIKLTKILKSQWRELGIKLSVKTFDINTLENEVLRKREFESLLFGEVLSLIPDPFPFWHSSQKGELGLNLASYENNKADKLLEANRQLLDETERRQKLEEFQNILIEDLPVVFLYNPNYLYLVPDEIKGINESKTKNIRRFGRIGTRPVGAVG</sequence>
<keyword evidence="3" id="KW-0732">Signal</keyword>
<dbReference type="SUPFAM" id="SSF47090">
    <property type="entry name" value="PGBD-like"/>
    <property type="match status" value="1"/>
</dbReference>
<dbReference type="AlphaFoldDB" id="A0A0F8X8H4"/>
<comment type="similarity">
    <text evidence="1">Belongs to the bacterial solute-binding protein 5 family.</text>
</comment>
<dbReference type="InterPro" id="IPR002477">
    <property type="entry name" value="Peptidoglycan-bd-like"/>
</dbReference>
<dbReference type="InterPro" id="IPR036365">
    <property type="entry name" value="PGBD-like_sf"/>
</dbReference>